<protein>
    <submittedName>
        <fullName evidence="2">Uncharacterized protein</fullName>
    </submittedName>
</protein>
<dbReference type="KEGG" id="vg:55007318"/>
<evidence type="ECO:0000313" key="2">
    <source>
        <dbReference type="EMBL" id="AYR01899.1"/>
    </source>
</evidence>
<keyword evidence="1" id="KW-0812">Transmembrane</keyword>
<sequence>MDRIEYGNETNMESNNSWRTILVRRILHGTRSLEPYNYRENNKNSKRNRYHKYLYAIIALFVAAPVNAETVGGVSATAAPVANSSGSVTNQAIQVLQGPYITNAYGDGIQCQGPTLNVTPYVTRSYSWQFPYESHYADPVYNMLDLTGDFDDDGNPIPDGIPDNPGDILYYRDIRTGQKDNYNWNAGFSATISWPLDRKQQELCKEAAQHHNELRSQITANRRLEFELTRLTKCGELAQKGISFASWSPYYRLCEDVVVQNKNTIAPHVHQIPRKVSTNAKDLGLPMSIGNTKK</sequence>
<reference evidence="2 3" key="1">
    <citation type="submission" date="2018-09" db="EMBL/GenBank/DDBJ databases">
        <authorList>
            <person name="You S."/>
        </authorList>
    </citation>
    <scope>NUCLEOTIDE SEQUENCE [LARGE SCALE GENOMIC DNA]</scope>
</reference>
<accession>A0A3G3M5W2</accession>
<keyword evidence="3" id="KW-1185">Reference proteome</keyword>
<name>A0A3G3M5W2_9CAUD</name>
<proteinExistence type="predicted"/>
<dbReference type="GeneID" id="55007318"/>
<dbReference type="Proteomes" id="UP000281181">
    <property type="component" value="Segment"/>
</dbReference>
<organism evidence="2 3">
    <name type="scientific">Synechococcus phage S-P4</name>
    <dbReference type="NCBI Taxonomy" id="2484640"/>
    <lineage>
        <taxon>Viruses</taxon>
        <taxon>Duplodnaviria</taxon>
        <taxon>Heunggongvirae</taxon>
        <taxon>Uroviricota</taxon>
        <taxon>Caudoviricetes</taxon>
        <taxon>Pantevenvirales</taxon>
        <taxon>Kyanoviridae</taxon>
        <taxon>Leucotheavirus</taxon>
        <taxon>Leucotheavirus sp4</taxon>
    </lineage>
</organism>
<keyword evidence="1" id="KW-0472">Membrane</keyword>
<dbReference type="EMBL" id="MH920639">
    <property type="protein sequence ID" value="AYR01899.1"/>
    <property type="molecule type" value="Genomic_DNA"/>
</dbReference>
<evidence type="ECO:0000256" key="1">
    <source>
        <dbReference type="SAM" id="Phobius"/>
    </source>
</evidence>
<dbReference type="RefSeq" id="YP_009816084.1">
    <property type="nucleotide sequence ID" value="NC_048102.1"/>
</dbReference>
<feature type="transmembrane region" description="Helical" evidence="1">
    <location>
        <begin position="53"/>
        <end position="74"/>
    </location>
</feature>
<keyword evidence="1" id="KW-1133">Transmembrane helix</keyword>
<evidence type="ECO:0000313" key="3">
    <source>
        <dbReference type="Proteomes" id="UP000281181"/>
    </source>
</evidence>